<keyword evidence="1" id="KW-0812">Transmembrane</keyword>
<dbReference type="KEGG" id="mana:MAMMFC1_00716"/>
<proteinExistence type="predicted"/>
<keyword evidence="3" id="KW-1185">Reference proteome</keyword>
<evidence type="ECO:0000256" key="1">
    <source>
        <dbReference type="SAM" id="Phobius"/>
    </source>
</evidence>
<gene>
    <name evidence="2" type="primary">mdtC_1</name>
    <name evidence="2" type="ORF">MAMMFC1_00716</name>
</gene>
<dbReference type="PANTHER" id="PTHR32063">
    <property type="match status" value="1"/>
</dbReference>
<feature type="transmembrane region" description="Helical" evidence="1">
    <location>
        <begin position="357"/>
        <end position="377"/>
    </location>
</feature>
<feature type="transmembrane region" description="Helical" evidence="1">
    <location>
        <begin position="460"/>
        <end position="483"/>
    </location>
</feature>
<feature type="transmembrane region" description="Helical" evidence="1">
    <location>
        <begin position="864"/>
        <end position="883"/>
    </location>
</feature>
<feature type="transmembrane region" description="Helical" evidence="1">
    <location>
        <begin position="916"/>
        <end position="937"/>
    </location>
</feature>
<feature type="transmembrane region" description="Helical" evidence="1">
    <location>
        <begin position="890"/>
        <end position="910"/>
    </location>
</feature>
<reference evidence="2 3" key="1">
    <citation type="journal article" date="2018" name="Int. J. Syst. Evol. Microbiol.">
        <title>Methylomusa anaerophila gen. nov., sp. nov., an anaerobic methanol-utilizing bacterium isolated from a microbial fuel cell.</title>
        <authorList>
            <person name="Amano N."/>
            <person name="Yamamuro A."/>
            <person name="Miyahara M."/>
            <person name="Kouzuma A."/>
            <person name="Abe T."/>
            <person name="Watanabe K."/>
        </authorList>
    </citation>
    <scope>NUCLEOTIDE SEQUENCE [LARGE SCALE GENOMIC DNA]</scope>
    <source>
        <strain evidence="2 3">MMFC1</strain>
    </source>
</reference>
<dbReference type="InterPro" id="IPR027463">
    <property type="entry name" value="AcrB_DN_DC_subdom"/>
</dbReference>
<dbReference type="OrthoDB" id="8270at2"/>
<dbReference type="SUPFAM" id="SSF82866">
    <property type="entry name" value="Multidrug efflux transporter AcrB transmembrane domain"/>
    <property type="match status" value="2"/>
</dbReference>
<dbReference type="Gene3D" id="3.30.70.1440">
    <property type="entry name" value="Multidrug efflux transporter AcrB pore domain"/>
    <property type="match status" value="1"/>
</dbReference>
<dbReference type="SUPFAM" id="SSF82714">
    <property type="entry name" value="Multidrug efflux transporter AcrB TolC docking domain, DN and DC subdomains"/>
    <property type="match status" value="2"/>
</dbReference>
<evidence type="ECO:0000313" key="2">
    <source>
        <dbReference type="EMBL" id="BBB90068.1"/>
    </source>
</evidence>
<dbReference type="EMBL" id="AP018449">
    <property type="protein sequence ID" value="BBB90068.1"/>
    <property type="molecule type" value="Genomic_DNA"/>
</dbReference>
<dbReference type="PANTHER" id="PTHR32063:SF0">
    <property type="entry name" value="SWARMING MOTILITY PROTEIN SWRC"/>
    <property type="match status" value="1"/>
</dbReference>
<feature type="transmembrane region" description="Helical" evidence="1">
    <location>
        <begin position="332"/>
        <end position="350"/>
    </location>
</feature>
<protein>
    <submittedName>
        <fullName evidence="2">Multidrug resistance protein MdtC</fullName>
    </submittedName>
</protein>
<feature type="transmembrane region" description="Helical" evidence="1">
    <location>
        <begin position="965"/>
        <end position="987"/>
    </location>
</feature>
<feature type="transmembrane region" description="Helical" evidence="1">
    <location>
        <begin position="993"/>
        <end position="1019"/>
    </location>
</feature>
<feature type="transmembrane region" description="Helical" evidence="1">
    <location>
        <begin position="12"/>
        <end position="30"/>
    </location>
</feature>
<dbReference type="Gene3D" id="3.30.2090.10">
    <property type="entry name" value="Multidrug efflux transporter AcrB TolC docking domain, DN and DC subdomains"/>
    <property type="match status" value="2"/>
</dbReference>
<dbReference type="Gene3D" id="3.30.70.1320">
    <property type="entry name" value="Multidrug efflux transporter AcrB pore domain like"/>
    <property type="match status" value="1"/>
</dbReference>
<sequence>MNITRFSIQRPVGISMIVMLFVVLGLYSFYRIGVELLPAINTPYVTVTVNYPGAGTEQVEQDVIKPLENSLSSLSNLKHMTSMARPERATIILEFEFWANANFAAIDATKYVDAARRRLPTGIDEPVVIKRDVNAAPIMEVSVIADKPLSEVYTLANDVFMERLQRAGGVSDVELDGGRDKEVAVEVDKDKLSYYNISLSQIVTRIQQENALTPAGSIFNDKNETNVRLTAQYTSLQELASIHVTNAKGQNIPLTDLATIMEKDSRVTRYARTNGQDVISLTVYKNSDANLVDAAKATKAQLDSLRAEYPDYQFVVVTDSSRFVEDSLHNTLEALIEGLFTTGFVLYIFLRGWRSTAAVLIAIPTSLIASFFAMYIAGFTFNMMSLMGMSLCIGILVDDSIVVLENIHRHLRMGKDSRTAAEEGRTEIGMAAIAITLCDVVVFMPIAFMTGMTGQYFRQFGLTIVFATLFSMFVSFTLTPMLASRFFARGELEPQGRLWDFMARLEAVTINKYEQLLCWSLNNGKKLIAGILIIFFAAISLIPLGIIGSEFMPKTDEGAFRINVQLPVGTNIDQTNDAVRKVEDYLATIPEVTNYLSSVGSPAGYSGGISVRMVDRQDRQRSVWEVTDQVRQNLRKLLPQAVVQVNETQSSIAGVSGGAGSGGRGPNSSPVQIELQGQNLANLIKASYRVQEILNQVNGIKDIRSSYTEGMPELRLAVDREKLKFYNTTVNNINSVFNAAITGAQAGYYANDPANNGQDTDIYVRLRGSDGFKPSDLTSIPIQAGNYLVKLGDIATVQDAVGPVMLRRVDKQESINIAANITDRPLQEVLNDVKAAIKPGDLGTGITYRFTGQANNMQETFGEMAQALALSLILVYMLLAVLYESVSTPIIRMFSLPLGLIGSLTFLALTHNTINLYSLIGVLVMDGVVAKNGTLLLDYTLTLMAEGADAREAIIQAGKTRLKPIVMTTITMVTGMLPTALAITAGSETRVSMAWVVIGGLLSSTIFTLLIIPIIFLYFHTHQINFWQRIRQITYWIKMRMAKKTAKSLMPDWVRKT</sequence>
<keyword evidence="1" id="KW-1133">Transmembrane helix</keyword>
<dbReference type="Pfam" id="PF00873">
    <property type="entry name" value="ACR_tran"/>
    <property type="match status" value="1"/>
</dbReference>
<dbReference type="SUPFAM" id="SSF82693">
    <property type="entry name" value="Multidrug efflux transporter AcrB pore domain, PN1, PN2, PC1 and PC2 subdomains"/>
    <property type="match status" value="3"/>
</dbReference>
<accession>A0A348AG70</accession>
<organism evidence="2 3">
    <name type="scientific">Methylomusa anaerophila</name>
    <dbReference type="NCBI Taxonomy" id="1930071"/>
    <lineage>
        <taxon>Bacteria</taxon>
        <taxon>Bacillati</taxon>
        <taxon>Bacillota</taxon>
        <taxon>Negativicutes</taxon>
        <taxon>Selenomonadales</taxon>
        <taxon>Sporomusaceae</taxon>
        <taxon>Methylomusa</taxon>
    </lineage>
</organism>
<dbReference type="AlphaFoldDB" id="A0A348AG70"/>
<dbReference type="GO" id="GO:0005886">
    <property type="term" value="C:plasma membrane"/>
    <property type="evidence" value="ECO:0007669"/>
    <property type="project" value="TreeGrafter"/>
</dbReference>
<feature type="transmembrane region" description="Helical" evidence="1">
    <location>
        <begin position="527"/>
        <end position="547"/>
    </location>
</feature>
<dbReference type="Gene3D" id="3.30.70.1430">
    <property type="entry name" value="Multidrug efflux transporter AcrB pore domain"/>
    <property type="match status" value="2"/>
</dbReference>
<dbReference type="Proteomes" id="UP000276437">
    <property type="component" value="Chromosome"/>
</dbReference>
<dbReference type="Gene3D" id="1.20.1640.10">
    <property type="entry name" value="Multidrug efflux transporter AcrB transmembrane domain"/>
    <property type="match status" value="2"/>
</dbReference>
<feature type="transmembrane region" description="Helical" evidence="1">
    <location>
        <begin position="428"/>
        <end position="448"/>
    </location>
</feature>
<keyword evidence="1" id="KW-0472">Membrane</keyword>
<dbReference type="PRINTS" id="PR00702">
    <property type="entry name" value="ACRIFLAVINRP"/>
</dbReference>
<dbReference type="RefSeq" id="WP_126306522.1">
    <property type="nucleotide sequence ID" value="NZ_AP018449.1"/>
</dbReference>
<evidence type="ECO:0000313" key="3">
    <source>
        <dbReference type="Proteomes" id="UP000276437"/>
    </source>
</evidence>
<dbReference type="InterPro" id="IPR001036">
    <property type="entry name" value="Acrflvin-R"/>
</dbReference>
<dbReference type="GO" id="GO:0042910">
    <property type="term" value="F:xenobiotic transmembrane transporter activity"/>
    <property type="evidence" value="ECO:0007669"/>
    <property type="project" value="TreeGrafter"/>
</dbReference>
<name>A0A348AG70_9FIRM</name>
<feature type="transmembrane region" description="Helical" evidence="1">
    <location>
        <begin position="383"/>
        <end position="407"/>
    </location>
</feature>